<dbReference type="AlphaFoldDB" id="A0A6P2C7F6"/>
<accession>A0A6P2C7F6</accession>
<feature type="region of interest" description="Disordered" evidence="6">
    <location>
        <begin position="1"/>
        <end position="39"/>
    </location>
</feature>
<dbReference type="EMBL" id="RPFW01000002">
    <property type="protein sequence ID" value="TVZ05463.1"/>
    <property type="molecule type" value="Genomic_DNA"/>
</dbReference>
<gene>
    <name evidence="8" type="ORF">EAS64_13020</name>
</gene>
<dbReference type="Proteomes" id="UP000460272">
    <property type="component" value="Unassembled WGS sequence"/>
</dbReference>
<dbReference type="Pfam" id="PF00425">
    <property type="entry name" value="Chorismate_bind"/>
    <property type="match status" value="1"/>
</dbReference>
<comment type="similarity">
    <text evidence="2">Belongs to the isochorismate synthase family.</text>
</comment>
<evidence type="ECO:0000256" key="5">
    <source>
        <dbReference type="ARBA" id="ARBA00041564"/>
    </source>
</evidence>
<evidence type="ECO:0000256" key="6">
    <source>
        <dbReference type="SAM" id="MobiDB-lite"/>
    </source>
</evidence>
<dbReference type="InterPro" id="IPR004561">
    <property type="entry name" value="IsoChor_synthase"/>
</dbReference>
<protein>
    <recommendedName>
        <fullName evidence="3">isochorismate synthase</fullName>
        <ecNumber evidence="3">5.4.4.2</ecNumber>
    </recommendedName>
    <alternativeName>
        <fullName evidence="5">Isochorismate mutase</fullName>
    </alternativeName>
</protein>
<feature type="compositionally biased region" description="Basic and acidic residues" evidence="6">
    <location>
        <begin position="7"/>
        <end position="37"/>
    </location>
</feature>
<reference evidence="8 9" key="1">
    <citation type="submission" date="2018-11" db="EMBL/GenBank/DDBJ databases">
        <title>Trebonia kvetii gen.nov., sp.nov., a novel acidophilic actinobacterium, and proposal of the new actinobacterial family Treboniaceae fam. nov.</title>
        <authorList>
            <person name="Rapoport D."/>
            <person name="Sagova-Mareckova M."/>
            <person name="Sedlacek I."/>
            <person name="Provaznik J."/>
            <person name="Kralova S."/>
            <person name="Pavlinic D."/>
            <person name="Benes V."/>
            <person name="Kopecky J."/>
        </authorList>
    </citation>
    <scope>NUCLEOTIDE SEQUENCE [LARGE SCALE GENOMIC DNA]</scope>
    <source>
        <strain evidence="8 9">15Tr583</strain>
    </source>
</reference>
<evidence type="ECO:0000313" key="9">
    <source>
        <dbReference type="Proteomes" id="UP000460272"/>
    </source>
</evidence>
<dbReference type="NCBIfam" id="TIGR00543">
    <property type="entry name" value="isochor_syn"/>
    <property type="match status" value="1"/>
</dbReference>
<keyword evidence="9" id="KW-1185">Reference proteome</keyword>
<comment type="caution">
    <text evidence="8">The sequence shown here is derived from an EMBL/GenBank/DDBJ whole genome shotgun (WGS) entry which is preliminary data.</text>
</comment>
<evidence type="ECO:0000256" key="4">
    <source>
        <dbReference type="ARBA" id="ARBA00023235"/>
    </source>
</evidence>
<name>A0A6P2C7F6_9ACTN</name>
<feature type="domain" description="Chorismate-utilising enzyme C-terminal" evidence="7">
    <location>
        <begin position="187"/>
        <end position="436"/>
    </location>
</feature>
<dbReference type="InterPro" id="IPR015890">
    <property type="entry name" value="Chorismate_C"/>
</dbReference>
<comment type="catalytic activity">
    <reaction evidence="1">
        <text>chorismate = isochorismate</text>
        <dbReference type="Rhea" id="RHEA:18985"/>
        <dbReference type="ChEBI" id="CHEBI:29748"/>
        <dbReference type="ChEBI" id="CHEBI:29780"/>
        <dbReference type="EC" id="5.4.4.2"/>
    </reaction>
</comment>
<evidence type="ECO:0000256" key="2">
    <source>
        <dbReference type="ARBA" id="ARBA00005297"/>
    </source>
</evidence>
<evidence type="ECO:0000256" key="3">
    <source>
        <dbReference type="ARBA" id="ARBA00012824"/>
    </source>
</evidence>
<proteinExistence type="inferred from homology"/>
<dbReference type="RefSeq" id="WP_145853164.1">
    <property type="nucleotide sequence ID" value="NZ_RPFW01000002.1"/>
</dbReference>
<dbReference type="OrthoDB" id="9806579at2"/>
<dbReference type="PANTHER" id="PTHR42839">
    <property type="entry name" value="ISOCHORISMATE SYNTHASE ENTC"/>
    <property type="match status" value="1"/>
</dbReference>
<dbReference type="InterPro" id="IPR005801">
    <property type="entry name" value="ADC_synthase"/>
</dbReference>
<dbReference type="GO" id="GO:0008909">
    <property type="term" value="F:isochorismate synthase activity"/>
    <property type="evidence" value="ECO:0007669"/>
    <property type="project" value="UniProtKB-EC"/>
</dbReference>
<dbReference type="SUPFAM" id="SSF56322">
    <property type="entry name" value="ADC synthase"/>
    <property type="match status" value="1"/>
</dbReference>
<evidence type="ECO:0000256" key="1">
    <source>
        <dbReference type="ARBA" id="ARBA00000799"/>
    </source>
</evidence>
<evidence type="ECO:0000259" key="7">
    <source>
        <dbReference type="Pfam" id="PF00425"/>
    </source>
</evidence>
<dbReference type="Gene3D" id="3.60.120.10">
    <property type="entry name" value="Anthranilate synthase"/>
    <property type="match status" value="1"/>
</dbReference>
<evidence type="ECO:0000313" key="8">
    <source>
        <dbReference type="EMBL" id="TVZ05463.1"/>
    </source>
</evidence>
<organism evidence="8 9">
    <name type="scientific">Trebonia kvetii</name>
    <dbReference type="NCBI Taxonomy" id="2480626"/>
    <lineage>
        <taxon>Bacteria</taxon>
        <taxon>Bacillati</taxon>
        <taxon>Actinomycetota</taxon>
        <taxon>Actinomycetes</taxon>
        <taxon>Streptosporangiales</taxon>
        <taxon>Treboniaceae</taxon>
        <taxon>Trebonia</taxon>
    </lineage>
</organism>
<dbReference type="EC" id="5.4.4.2" evidence="3"/>
<sequence>MAQPLGQHRDDEQDRRHSEDRGGRPHACDEQRPENSGKRLVVRSVPIPDPGARFLEQIPVPAAYAWVRQTAGLAGWGEAARVTLPAGADRFITAEKWLREVADGADIEDAVRRRGSGLVAFGAFTFDDASDGSVLVVPRAILGRDGTGNAWLTTMTPDGEEAWQPSPFDPPTGPGDISWHDGSLSAPEWEQAVGEAVRRITHSPDLRKVVLARDMYASANRPIDARVLLTRLAARYPGCFTFACDGMVGATPELLIRKDGWEVSSLVLAGTTPRGATQAEDSALATALLGSAKENEEHQYAADSLSDTLAPHCQAMYIAPRPELIRLANVQHLGTRVHGTLATAKSALALVAAVHPTAAVGGTPTDAAVEAIRELESMDRERYAGPVGWVDANGNGEWGIALRCAQLDGDRARLFAGCGIVAGSDPAAELAETQAKFRPMRTALEQAD</sequence>
<keyword evidence="4 8" id="KW-0413">Isomerase</keyword>
<dbReference type="PANTHER" id="PTHR42839:SF2">
    <property type="entry name" value="ISOCHORISMATE SYNTHASE ENTC"/>
    <property type="match status" value="1"/>
</dbReference>